<dbReference type="RefSeq" id="WP_173766487.1">
    <property type="nucleotide sequence ID" value="NZ_CP048836.1"/>
</dbReference>
<evidence type="ECO:0000313" key="7">
    <source>
        <dbReference type="Proteomes" id="UP000501991"/>
    </source>
</evidence>
<evidence type="ECO:0000256" key="4">
    <source>
        <dbReference type="ARBA" id="ARBA00035176"/>
    </source>
</evidence>
<comment type="similarity">
    <text evidence="1 5">Belongs to the bacterial ribosomal protein bL33 family.</text>
</comment>
<keyword evidence="2 5" id="KW-0689">Ribosomal protein</keyword>
<sequence>MAKGAREKIKLESSAGTGHFYTTSKNKRTMPGKLELKKFDPVARKHVLYKETKLK</sequence>
<dbReference type="NCBIfam" id="NF001860">
    <property type="entry name" value="PRK00595.1"/>
    <property type="match status" value="1"/>
</dbReference>
<dbReference type="GO" id="GO:0006412">
    <property type="term" value="P:translation"/>
    <property type="evidence" value="ECO:0007669"/>
    <property type="project" value="UniProtKB-UniRule"/>
</dbReference>
<dbReference type="EMBL" id="CP048836">
    <property type="protein sequence ID" value="QID18639.1"/>
    <property type="molecule type" value="Genomic_DNA"/>
</dbReference>
<dbReference type="PANTHER" id="PTHR15238:SF1">
    <property type="entry name" value="LARGE RIBOSOMAL SUBUNIT PROTEIN BL33M"/>
    <property type="match status" value="1"/>
</dbReference>
<reference evidence="6 7" key="1">
    <citation type="submission" date="2020-02" db="EMBL/GenBank/DDBJ databases">
        <title>Nitrogenibacter mangrovi gen. nov., sp. nov. isolated from mangrove sediment, a denitrifying betaproteobacterium.</title>
        <authorList>
            <person name="Liao H."/>
            <person name="Tian Y."/>
        </authorList>
    </citation>
    <scope>NUCLEOTIDE SEQUENCE [LARGE SCALE GENOMIC DNA]</scope>
    <source>
        <strain evidence="6 7">M9-3-2</strain>
    </source>
</reference>
<dbReference type="GO" id="GO:0022625">
    <property type="term" value="C:cytosolic large ribosomal subunit"/>
    <property type="evidence" value="ECO:0007669"/>
    <property type="project" value="TreeGrafter"/>
</dbReference>
<evidence type="ECO:0000256" key="3">
    <source>
        <dbReference type="ARBA" id="ARBA00023274"/>
    </source>
</evidence>
<dbReference type="FunFam" id="2.20.28.120:FF:000001">
    <property type="entry name" value="50S ribosomal protein L33"/>
    <property type="match status" value="1"/>
</dbReference>
<gene>
    <name evidence="5 6" type="primary">rpmG</name>
    <name evidence="6" type="ORF">G3580_14010</name>
</gene>
<dbReference type="InterPro" id="IPR038584">
    <property type="entry name" value="Ribosomal_bL33_sf"/>
</dbReference>
<evidence type="ECO:0000256" key="5">
    <source>
        <dbReference type="HAMAP-Rule" id="MF_00294"/>
    </source>
</evidence>
<dbReference type="Pfam" id="PF00471">
    <property type="entry name" value="Ribosomal_L33"/>
    <property type="match status" value="1"/>
</dbReference>
<protein>
    <recommendedName>
        <fullName evidence="4 5">Large ribosomal subunit protein bL33</fullName>
    </recommendedName>
</protein>
<dbReference type="InterPro" id="IPR001705">
    <property type="entry name" value="Ribosomal_bL33"/>
</dbReference>
<organism evidence="6 7">
    <name type="scientific">Nitrogeniibacter mangrovi</name>
    <dbReference type="NCBI Taxonomy" id="2016596"/>
    <lineage>
        <taxon>Bacteria</taxon>
        <taxon>Pseudomonadati</taxon>
        <taxon>Pseudomonadota</taxon>
        <taxon>Betaproteobacteria</taxon>
        <taxon>Rhodocyclales</taxon>
        <taxon>Zoogloeaceae</taxon>
        <taxon>Nitrogeniibacter</taxon>
    </lineage>
</organism>
<dbReference type="HAMAP" id="MF_00294">
    <property type="entry name" value="Ribosomal_bL33"/>
    <property type="match status" value="1"/>
</dbReference>
<dbReference type="NCBIfam" id="TIGR01023">
    <property type="entry name" value="rpmG_bact"/>
    <property type="match status" value="1"/>
</dbReference>
<evidence type="ECO:0000256" key="2">
    <source>
        <dbReference type="ARBA" id="ARBA00022980"/>
    </source>
</evidence>
<name>A0A6C1B6H6_9RHOO</name>
<evidence type="ECO:0000256" key="1">
    <source>
        <dbReference type="ARBA" id="ARBA00007596"/>
    </source>
</evidence>
<accession>A0A6C1B6H6</accession>
<dbReference type="Proteomes" id="UP000501991">
    <property type="component" value="Chromosome"/>
</dbReference>
<keyword evidence="3 5" id="KW-0687">Ribonucleoprotein</keyword>
<dbReference type="KEGG" id="azq:G3580_14010"/>
<dbReference type="InterPro" id="IPR018264">
    <property type="entry name" value="Ribosomal_bL33_CS"/>
</dbReference>
<dbReference type="InterPro" id="IPR011332">
    <property type="entry name" value="Ribosomal_zn-bd"/>
</dbReference>
<dbReference type="GO" id="GO:0003735">
    <property type="term" value="F:structural constituent of ribosome"/>
    <property type="evidence" value="ECO:0007669"/>
    <property type="project" value="InterPro"/>
</dbReference>
<dbReference type="PROSITE" id="PS00582">
    <property type="entry name" value="RIBOSOMAL_L33"/>
    <property type="match status" value="1"/>
</dbReference>
<dbReference type="PANTHER" id="PTHR15238">
    <property type="entry name" value="54S RIBOSOMAL PROTEIN L39, MITOCHONDRIAL"/>
    <property type="match status" value="1"/>
</dbReference>
<dbReference type="AlphaFoldDB" id="A0A6C1B6H6"/>
<keyword evidence="7" id="KW-1185">Reference proteome</keyword>
<dbReference type="SUPFAM" id="SSF57829">
    <property type="entry name" value="Zn-binding ribosomal proteins"/>
    <property type="match status" value="1"/>
</dbReference>
<proteinExistence type="inferred from homology"/>
<evidence type="ECO:0000313" key="6">
    <source>
        <dbReference type="EMBL" id="QID18639.1"/>
    </source>
</evidence>
<dbReference type="Gene3D" id="2.20.28.120">
    <property type="entry name" value="Ribosomal protein L33"/>
    <property type="match status" value="1"/>
</dbReference>